<dbReference type="EMBL" id="JARKIE010000368">
    <property type="protein sequence ID" value="KAJ7649213.1"/>
    <property type="molecule type" value="Genomic_DNA"/>
</dbReference>
<keyword evidence="3" id="KW-1185">Reference proteome</keyword>
<comment type="caution">
    <text evidence="2">The sequence shown here is derived from an EMBL/GenBank/DDBJ whole genome shotgun (WGS) entry which is preliminary data.</text>
</comment>
<feature type="region of interest" description="Disordered" evidence="1">
    <location>
        <begin position="347"/>
        <end position="378"/>
    </location>
</feature>
<feature type="region of interest" description="Disordered" evidence="1">
    <location>
        <begin position="22"/>
        <end position="93"/>
    </location>
</feature>
<reference evidence="2" key="1">
    <citation type="submission" date="2023-03" db="EMBL/GenBank/DDBJ databases">
        <title>Massive genome expansion in bonnet fungi (Mycena s.s.) driven by repeated elements and novel gene families across ecological guilds.</title>
        <authorList>
            <consortium name="Lawrence Berkeley National Laboratory"/>
            <person name="Harder C.B."/>
            <person name="Miyauchi S."/>
            <person name="Viragh M."/>
            <person name="Kuo A."/>
            <person name="Thoen E."/>
            <person name="Andreopoulos B."/>
            <person name="Lu D."/>
            <person name="Skrede I."/>
            <person name="Drula E."/>
            <person name="Henrissat B."/>
            <person name="Morin E."/>
            <person name="Kohler A."/>
            <person name="Barry K."/>
            <person name="LaButti K."/>
            <person name="Morin E."/>
            <person name="Salamov A."/>
            <person name="Lipzen A."/>
            <person name="Mereny Z."/>
            <person name="Hegedus B."/>
            <person name="Baldrian P."/>
            <person name="Stursova M."/>
            <person name="Weitz H."/>
            <person name="Taylor A."/>
            <person name="Grigoriev I.V."/>
            <person name="Nagy L.G."/>
            <person name="Martin F."/>
            <person name="Kauserud H."/>
        </authorList>
    </citation>
    <scope>NUCLEOTIDE SEQUENCE</scope>
    <source>
        <strain evidence="2">CBHHK067</strain>
    </source>
</reference>
<gene>
    <name evidence="2" type="ORF">B0H17DRAFT_1186658</name>
</gene>
<feature type="region of interest" description="Disordered" evidence="1">
    <location>
        <begin position="292"/>
        <end position="331"/>
    </location>
</feature>
<feature type="compositionally biased region" description="Basic and acidic residues" evidence="1">
    <location>
        <begin position="38"/>
        <end position="72"/>
    </location>
</feature>
<evidence type="ECO:0000313" key="2">
    <source>
        <dbReference type="EMBL" id="KAJ7649213.1"/>
    </source>
</evidence>
<organism evidence="2 3">
    <name type="scientific">Mycena rosella</name>
    <name type="common">Pink bonnet</name>
    <name type="synonym">Agaricus rosellus</name>
    <dbReference type="NCBI Taxonomy" id="1033263"/>
    <lineage>
        <taxon>Eukaryota</taxon>
        <taxon>Fungi</taxon>
        <taxon>Dikarya</taxon>
        <taxon>Basidiomycota</taxon>
        <taxon>Agaricomycotina</taxon>
        <taxon>Agaricomycetes</taxon>
        <taxon>Agaricomycetidae</taxon>
        <taxon>Agaricales</taxon>
        <taxon>Marasmiineae</taxon>
        <taxon>Mycenaceae</taxon>
        <taxon>Mycena</taxon>
    </lineage>
</organism>
<evidence type="ECO:0000313" key="3">
    <source>
        <dbReference type="Proteomes" id="UP001221757"/>
    </source>
</evidence>
<sequence>MSKEKLLRKELFDGAVHRTRYWPRQWPRNSGRTRRRKMEADGRNEERRRKREEGRERRGRLEEVRAGTDTRVTDWGPAPKNAHNPGTMHLRPGAARSVLVLTRKMRPQQARREQRTANRIGAARAPACTEGEDKRWRGSNAGRWCWRPRANHVESHRPAIPGGFAVVKRRRMGRTQGRITSVAWIGAAIIRKTGESARSHARTPSAAQRRSRGARTESGTSHNYVEQLGRGACIVMRKRPLRREPERARRALELHHRAGGAVRWRAATTEAARFTRHQTPGAARSVLVPTRKMRPQQARREQRTANRIGTARAPACAEGEDKSVKRRRMGRTQGRITSVAWIGAAVNRNTGKSARSHARTPSAAQRRSRGARTESGASHNYVEQLGRGACVVMRKRPLRREPERARRALELHHRAGGAVRWRRRRKPPASLDTRRKYKALIRTKTPHKPQLFLFVIPMKREERECALREMKRKGAAQRRWRHEGLARWSSGSMQADNTSARSEGK</sequence>
<feature type="compositionally biased region" description="Polar residues" evidence="1">
    <location>
        <begin position="489"/>
        <end position="505"/>
    </location>
</feature>
<feature type="region of interest" description="Disordered" evidence="1">
    <location>
        <begin position="194"/>
        <end position="221"/>
    </location>
</feature>
<feature type="compositionally biased region" description="Basic residues" evidence="1">
    <location>
        <begin position="471"/>
        <end position="481"/>
    </location>
</feature>
<feature type="region of interest" description="Disordered" evidence="1">
    <location>
        <begin position="471"/>
        <end position="505"/>
    </location>
</feature>
<accession>A0AAD7G156</accession>
<protein>
    <submittedName>
        <fullName evidence="2">Uncharacterized protein</fullName>
    </submittedName>
</protein>
<dbReference type="AlphaFoldDB" id="A0AAD7G156"/>
<name>A0AAD7G156_MYCRO</name>
<feature type="region of interest" description="Disordered" evidence="1">
    <location>
        <begin position="105"/>
        <end position="126"/>
    </location>
</feature>
<dbReference type="Proteomes" id="UP001221757">
    <property type="component" value="Unassembled WGS sequence"/>
</dbReference>
<evidence type="ECO:0000256" key="1">
    <source>
        <dbReference type="SAM" id="MobiDB-lite"/>
    </source>
</evidence>
<proteinExistence type="predicted"/>